<dbReference type="GeneID" id="73347209"/>
<dbReference type="KEGG" id="clup:CLUP02_13256"/>
<gene>
    <name evidence="1" type="ORF">CLUP02_13256</name>
</gene>
<reference evidence="1" key="1">
    <citation type="journal article" date="2021" name="Mol. Plant Microbe Interact.">
        <title>Complete Genome Sequence of the Plant-Pathogenic Fungus Colletotrichum lupini.</title>
        <authorList>
            <person name="Baroncelli R."/>
            <person name="Pensec F."/>
            <person name="Da Lio D."/>
            <person name="Boufleur T."/>
            <person name="Vicente I."/>
            <person name="Sarrocco S."/>
            <person name="Picot A."/>
            <person name="Baraldi E."/>
            <person name="Sukno S."/>
            <person name="Thon M."/>
            <person name="Le Floch G."/>
        </authorList>
    </citation>
    <scope>NUCLEOTIDE SEQUENCE</scope>
    <source>
        <strain evidence="1">IMI 504893</strain>
    </source>
</reference>
<dbReference type="EMBL" id="CP019479">
    <property type="protein sequence ID" value="UQC87737.1"/>
    <property type="molecule type" value="Genomic_DNA"/>
</dbReference>
<proteinExistence type="predicted"/>
<evidence type="ECO:0000313" key="2">
    <source>
        <dbReference type="Proteomes" id="UP000830671"/>
    </source>
</evidence>
<dbReference type="InterPro" id="IPR036812">
    <property type="entry name" value="NAD(P)_OxRdtase_dom_sf"/>
</dbReference>
<evidence type="ECO:0000313" key="1">
    <source>
        <dbReference type="EMBL" id="UQC87737.1"/>
    </source>
</evidence>
<organism evidence="1 2">
    <name type="scientific">Colletotrichum lupini</name>
    <dbReference type="NCBI Taxonomy" id="145971"/>
    <lineage>
        <taxon>Eukaryota</taxon>
        <taxon>Fungi</taxon>
        <taxon>Dikarya</taxon>
        <taxon>Ascomycota</taxon>
        <taxon>Pezizomycotina</taxon>
        <taxon>Sordariomycetes</taxon>
        <taxon>Hypocreomycetidae</taxon>
        <taxon>Glomerellales</taxon>
        <taxon>Glomerellaceae</taxon>
        <taxon>Colletotrichum</taxon>
        <taxon>Colletotrichum acutatum species complex</taxon>
    </lineage>
</organism>
<protein>
    <submittedName>
        <fullName evidence="1">Aflatoxin B1 aldehyde reductase member 2</fullName>
    </submittedName>
</protein>
<name>A0A9Q8T3R1_9PEZI</name>
<dbReference type="RefSeq" id="XP_049149345.1">
    <property type="nucleotide sequence ID" value="XM_049292199.1"/>
</dbReference>
<accession>A0A9Q8T3R1</accession>
<keyword evidence="2" id="KW-1185">Reference proteome</keyword>
<dbReference type="AlphaFoldDB" id="A0A9Q8T3R1"/>
<dbReference type="Gene3D" id="3.20.20.100">
    <property type="entry name" value="NADP-dependent oxidoreductase domain"/>
    <property type="match status" value="1"/>
</dbReference>
<dbReference type="SUPFAM" id="SSF51430">
    <property type="entry name" value="NAD(P)-linked oxidoreductase"/>
    <property type="match status" value="1"/>
</dbReference>
<dbReference type="Proteomes" id="UP000830671">
    <property type="component" value="Chromosome 7"/>
</dbReference>
<sequence length="93" mass="10179">MYRKPLVGFTVSTILKLAEKYGISGHVVALRWIAFYSNLDVAYGDAIIFGGFKVEQLYSILNTLEAGLLPEDLAAAITAVYSQVQGAEPPYHL</sequence>